<sequence>MSPATSADTHPHPARGLYDRSARQLTIVVDAAPADVDDVTVEASPTRVRITVSRAERDEVWTVAPPTRGHDFTGEREARYNNGVLTVSIGTEPRWRH</sequence>
<gene>
    <name evidence="2" type="ORF">ACFO5R_12335</name>
</gene>
<feature type="region of interest" description="Disordered" evidence="1">
    <location>
        <begin position="1"/>
        <end position="20"/>
    </location>
</feature>
<proteinExistence type="predicted"/>
<dbReference type="RefSeq" id="WP_250140599.1">
    <property type="nucleotide sequence ID" value="NZ_JALIQP010000002.1"/>
</dbReference>
<keyword evidence="3" id="KW-1185">Reference proteome</keyword>
<evidence type="ECO:0000313" key="2">
    <source>
        <dbReference type="EMBL" id="MFC4542709.1"/>
    </source>
</evidence>
<dbReference type="CDD" id="cd00298">
    <property type="entry name" value="ACD_sHsps_p23-like"/>
    <property type="match status" value="1"/>
</dbReference>
<protein>
    <submittedName>
        <fullName evidence="2">Hsp20/alpha crystallin family protein</fullName>
    </submittedName>
</protein>
<evidence type="ECO:0000256" key="1">
    <source>
        <dbReference type="SAM" id="MobiDB-lite"/>
    </source>
</evidence>
<accession>A0ABD5PQU7</accession>
<dbReference type="Proteomes" id="UP001595898">
    <property type="component" value="Unassembled WGS sequence"/>
</dbReference>
<dbReference type="EMBL" id="JBHSFA010000007">
    <property type="protein sequence ID" value="MFC4542709.1"/>
    <property type="molecule type" value="Genomic_DNA"/>
</dbReference>
<evidence type="ECO:0000313" key="3">
    <source>
        <dbReference type="Proteomes" id="UP001595898"/>
    </source>
</evidence>
<name>A0ABD5PQU7_9EURY</name>
<dbReference type="AlphaFoldDB" id="A0ABD5PQU7"/>
<reference evidence="2 3" key="1">
    <citation type="journal article" date="2019" name="Int. J. Syst. Evol. Microbiol.">
        <title>The Global Catalogue of Microorganisms (GCM) 10K type strain sequencing project: providing services to taxonomists for standard genome sequencing and annotation.</title>
        <authorList>
            <consortium name="The Broad Institute Genomics Platform"/>
            <consortium name="The Broad Institute Genome Sequencing Center for Infectious Disease"/>
            <person name="Wu L."/>
            <person name="Ma J."/>
        </authorList>
    </citation>
    <scope>NUCLEOTIDE SEQUENCE [LARGE SCALE GENOMIC DNA]</scope>
    <source>
        <strain evidence="2 3">WLHS5</strain>
    </source>
</reference>
<organism evidence="2 3">
    <name type="scientific">Halosolutus amylolyticus</name>
    <dbReference type="NCBI Taxonomy" id="2932267"/>
    <lineage>
        <taxon>Archaea</taxon>
        <taxon>Methanobacteriati</taxon>
        <taxon>Methanobacteriota</taxon>
        <taxon>Stenosarchaea group</taxon>
        <taxon>Halobacteria</taxon>
        <taxon>Halobacteriales</taxon>
        <taxon>Natrialbaceae</taxon>
        <taxon>Halosolutus</taxon>
    </lineage>
</organism>
<comment type="caution">
    <text evidence="2">The sequence shown here is derived from an EMBL/GenBank/DDBJ whole genome shotgun (WGS) entry which is preliminary data.</text>
</comment>